<evidence type="ECO:0000256" key="1">
    <source>
        <dbReference type="SAM" id="Phobius"/>
    </source>
</evidence>
<evidence type="ECO:0000259" key="2">
    <source>
        <dbReference type="Pfam" id="PF01478"/>
    </source>
</evidence>
<name>A0A9D1L3E2_9ACTN</name>
<comment type="caution">
    <text evidence="3">The sequence shown here is derived from an EMBL/GenBank/DDBJ whole genome shotgun (WGS) entry which is preliminary data.</text>
</comment>
<dbReference type="EMBL" id="DVMQ01000003">
    <property type="protein sequence ID" value="HIU23514.1"/>
    <property type="molecule type" value="Genomic_DNA"/>
</dbReference>
<dbReference type="GO" id="GO:0004190">
    <property type="term" value="F:aspartic-type endopeptidase activity"/>
    <property type="evidence" value="ECO:0007669"/>
    <property type="project" value="InterPro"/>
</dbReference>
<gene>
    <name evidence="3" type="ORF">IAD17_01115</name>
</gene>
<keyword evidence="1" id="KW-1133">Transmembrane helix</keyword>
<protein>
    <submittedName>
        <fullName evidence="3">Prepilin peptidase</fullName>
    </submittedName>
</protein>
<sequence length="164" mass="17900">MIILVAIAFLVGLKDARNREIPNTLSGALALFGLLLQLIRLLLQTHFLPVDVMGFLTTSIPLVRLVRMLPPPSECIIFAFVTLGILTALELSIRSSKNVTGLGFGDIKYLAAWATILGHWVLFVMCAGCLLGMLWALKRRQSTFALGPWLSGAALFLCCIFVAL</sequence>
<keyword evidence="1" id="KW-0812">Transmembrane</keyword>
<reference evidence="3" key="1">
    <citation type="submission" date="2020-10" db="EMBL/GenBank/DDBJ databases">
        <authorList>
            <person name="Gilroy R."/>
        </authorList>
    </citation>
    <scope>NUCLEOTIDE SEQUENCE</scope>
    <source>
        <strain evidence="3">ChiHjej12B11-29160</strain>
    </source>
</reference>
<evidence type="ECO:0000313" key="3">
    <source>
        <dbReference type="EMBL" id="HIU23514.1"/>
    </source>
</evidence>
<proteinExistence type="predicted"/>
<dbReference type="Pfam" id="PF01478">
    <property type="entry name" value="Peptidase_A24"/>
    <property type="match status" value="1"/>
</dbReference>
<feature type="transmembrane region" description="Helical" evidence="1">
    <location>
        <begin position="144"/>
        <end position="163"/>
    </location>
</feature>
<dbReference type="Proteomes" id="UP000824078">
    <property type="component" value="Unassembled WGS sequence"/>
</dbReference>
<reference evidence="3" key="2">
    <citation type="journal article" date="2021" name="PeerJ">
        <title>Extensive microbial diversity within the chicken gut microbiome revealed by metagenomics and culture.</title>
        <authorList>
            <person name="Gilroy R."/>
            <person name="Ravi A."/>
            <person name="Getino M."/>
            <person name="Pursley I."/>
            <person name="Horton D.L."/>
            <person name="Alikhan N.F."/>
            <person name="Baker D."/>
            <person name="Gharbi K."/>
            <person name="Hall N."/>
            <person name="Watson M."/>
            <person name="Adriaenssens E.M."/>
            <person name="Foster-Nyarko E."/>
            <person name="Jarju S."/>
            <person name="Secka A."/>
            <person name="Antonio M."/>
            <person name="Oren A."/>
            <person name="Chaudhuri R.R."/>
            <person name="La Ragione R."/>
            <person name="Hildebrand F."/>
            <person name="Pallen M.J."/>
        </authorList>
    </citation>
    <scope>NUCLEOTIDE SEQUENCE</scope>
    <source>
        <strain evidence="3">ChiHjej12B11-29160</strain>
    </source>
</reference>
<feature type="domain" description="Prepilin type IV endopeptidase peptidase" evidence="2">
    <location>
        <begin position="2"/>
        <end position="137"/>
    </location>
</feature>
<dbReference type="GO" id="GO:0016020">
    <property type="term" value="C:membrane"/>
    <property type="evidence" value="ECO:0007669"/>
    <property type="project" value="InterPro"/>
</dbReference>
<accession>A0A9D1L3E2</accession>
<organism evidence="3 4">
    <name type="scientific">Candidatus Coprovicinus avistercoris</name>
    <dbReference type="NCBI Taxonomy" id="2840754"/>
    <lineage>
        <taxon>Bacteria</taxon>
        <taxon>Bacillati</taxon>
        <taxon>Actinomycetota</taxon>
        <taxon>Coriobacteriia</taxon>
        <taxon>Coriobacteriales</taxon>
        <taxon>Coriobacteriaceae</taxon>
        <taxon>Coriobacteriaceae incertae sedis</taxon>
        <taxon>Candidatus Coprovicinus</taxon>
    </lineage>
</organism>
<dbReference type="Gene3D" id="1.20.120.1220">
    <property type="match status" value="1"/>
</dbReference>
<keyword evidence="1" id="KW-0472">Membrane</keyword>
<feature type="transmembrane region" description="Helical" evidence="1">
    <location>
        <begin position="42"/>
        <end position="63"/>
    </location>
</feature>
<feature type="transmembrane region" description="Helical" evidence="1">
    <location>
        <begin position="75"/>
        <end position="93"/>
    </location>
</feature>
<dbReference type="InterPro" id="IPR000045">
    <property type="entry name" value="Prepilin_IV_endopep_pep"/>
</dbReference>
<dbReference type="AlphaFoldDB" id="A0A9D1L3E2"/>
<feature type="transmembrane region" description="Helical" evidence="1">
    <location>
        <begin position="113"/>
        <end position="137"/>
    </location>
</feature>
<evidence type="ECO:0000313" key="4">
    <source>
        <dbReference type="Proteomes" id="UP000824078"/>
    </source>
</evidence>